<proteinExistence type="predicted"/>
<reference evidence="1" key="1">
    <citation type="submission" date="2022-08" db="UniProtKB">
        <authorList>
            <consortium name="EnsemblMetazoa"/>
        </authorList>
    </citation>
    <scope>IDENTIFICATION</scope>
    <source>
        <strain evidence="1">05x7-T-G4-1.051#20</strain>
    </source>
</reference>
<name>A0A8W8KRZ9_MAGGI</name>
<keyword evidence="2" id="KW-1185">Reference proteome</keyword>
<evidence type="ECO:0000313" key="2">
    <source>
        <dbReference type="Proteomes" id="UP000005408"/>
    </source>
</evidence>
<organism evidence="1 2">
    <name type="scientific">Magallana gigas</name>
    <name type="common">Pacific oyster</name>
    <name type="synonym">Crassostrea gigas</name>
    <dbReference type="NCBI Taxonomy" id="29159"/>
    <lineage>
        <taxon>Eukaryota</taxon>
        <taxon>Metazoa</taxon>
        <taxon>Spiralia</taxon>
        <taxon>Lophotrochozoa</taxon>
        <taxon>Mollusca</taxon>
        <taxon>Bivalvia</taxon>
        <taxon>Autobranchia</taxon>
        <taxon>Pteriomorphia</taxon>
        <taxon>Ostreida</taxon>
        <taxon>Ostreoidea</taxon>
        <taxon>Ostreidae</taxon>
        <taxon>Magallana</taxon>
    </lineage>
</organism>
<protein>
    <submittedName>
        <fullName evidence="1">Uncharacterized protein</fullName>
    </submittedName>
</protein>
<evidence type="ECO:0000313" key="1">
    <source>
        <dbReference type="EnsemblMetazoa" id="G24800.1:cds"/>
    </source>
</evidence>
<dbReference type="AlphaFoldDB" id="A0A8W8KRZ9"/>
<sequence length="129" mass="14543">MKEIFYKPKLSDVSIFFAVKEHPESALIKETLQTSFPEKKIVIPTDPSLSVLKGAVIYGFEPEIIASREAKEYFALKGQGIALLDFYASTEKIPRFVDDPGCTCISYMVLDLYGRKTKEKILARIGFGR</sequence>
<dbReference type="Proteomes" id="UP000005408">
    <property type="component" value="Unassembled WGS sequence"/>
</dbReference>
<accession>A0A8W8KRZ9</accession>
<dbReference type="EnsemblMetazoa" id="G24800.1">
    <property type="protein sequence ID" value="G24800.1:cds"/>
    <property type="gene ID" value="G24800"/>
</dbReference>